<evidence type="ECO:0000256" key="10">
    <source>
        <dbReference type="ARBA" id="ARBA00023004"/>
    </source>
</evidence>
<keyword evidence="13 14" id="KW-0326">Glycosidase</keyword>
<keyword evidence="9" id="KW-0378">Hydrolase</keyword>
<sequence length="350" mass="39538">MATQRLALRIVNWQRTHGRNELPWQNTRDPYRVWLSEIMLQQTQVTTVIDYYHRFVERFPSVKSLANADIDEVLALWAGLGYYARARNLHACAKTVVDLWQGEFPELAADLETLPGIGASTAAAIAAFCHGQRVAILDGNVKRVLTRYFAIRDDITLTATNRRLWEIAQNEVPSHQLISAQPDAMARYTQGMMDLGATVCTRHKPKCKQCPVQQHCLANELGVPEEFPVKTVKRRDKPVRDLNLLWLTVNGHVLLEKRPDQGIWGGLWCLPTDTNICSQLGLGAAVPMASFAHELTHFRMVITPWRLHHAAASQTFQTLNKNQRWVPLLSLDGYGLPKPVRALLAGIDDR</sequence>
<evidence type="ECO:0000256" key="8">
    <source>
        <dbReference type="ARBA" id="ARBA00022763"/>
    </source>
</evidence>
<evidence type="ECO:0000256" key="3">
    <source>
        <dbReference type="ARBA" id="ARBA00008343"/>
    </source>
</evidence>
<dbReference type="InterPro" id="IPR003651">
    <property type="entry name" value="Endonuclease3_FeS-loop_motif"/>
</dbReference>
<keyword evidence="6" id="KW-0004">4Fe-4S</keyword>
<evidence type="ECO:0000256" key="12">
    <source>
        <dbReference type="ARBA" id="ARBA00023204"/>
    </source>
</evidence>
<evidence type="ECO:0000256" key="11">
    <source>
        <dbReference type="ARBA" id="ARBA00023014"/>
    </source>
</evidence>
<dbReference type="PANTHER" id="PTHR42944">
    <property type="entry name" value="ADENINE DNA GLYCOSYLASE"/>
    <property type="match status" value="1"/>
</dbReference>
<dbReference type="Gene3D" id="1.10.1670.10">
    <property type="entry name" value="Helix-hairpin-Helix base-excision DNA repair enzymes (C-terminal)"/>
    <property type="match status" value="1"/>
</dbReference>
<reference evidence="16 17" key="1">
    <citation type="submission" date="2020-11" db="EMBL/GenBank/DDBJ databases">
        <title>Algicoccus daihaiensis sp.nov., isolated from Daihai Lake in Inner Mongolia.</title>
        <authorList>
            <person name="Kai J."/>
        </authorList>
    </citation>
    <scope>NUCLEOTIDE SEQUENCE [LARGE SCALE GENOMIC DNA]</scope>
    <source>
        <strain evidence="17">f23</strain>
    </source>
</reference>
<dbReference type="RefSeq" id="WP_243478613.1">
    <property type="nucleotide sequence ID" value="NZ_CP063982.1"/>
</dbReference>
<dbReference type="InterPro" id="IPR044298">
    <property type="entry name" value="MIG/MutY"/>
</dbReference>
<dbReference type="InterPro" id="IPR004035">
    <property type="entry name" value="Endouclease-III_FeS-bd_BS"/>
</dbReference>
<evidence type="ECO:0000256" key="9">
    <source>
        <dbReference type="ARBA" id="ARBA00022801"/>
    </source>
</evidence>
<dbReference type="Gene3D" id="1.10.340.30">
    <property type="entry name" value="Hypothetical protein, domain 2"/>
    <property type="match status" value="1"/>
</dbReference>
<dbReference type="Proteomes" id="UP000831607">
    <property type="component" value="Chromosome"/>
</dbReference>
<keyword evidence="12" id="KW-0234">DNA repair</keyword>
<dbReference type="InterPro" id="IPR023170">
    <property type="entry name" value="HhH_base_excis_C"/>
</dbReference>
<keyword evidence="17" id="KW-1185">Reference proteome</keyword>
<comment type="similarity">
    <text evidence="3 14">Belongs to the Nth/MutY family.</text>
</comment>
<gene>
    <name evidence="16" type="primary">mutY</name>
    <name evidence="16" type="ORF">DHf2319_12375</name>
</gene>
<name>A0ABY4AKP4_9BURK</name>
<evidence type="ECO:0000256" key="5">
    <source>
        <dbReference type="ARBA" id="ARBA00022023"/>
    </source>
</evidence>
<dbReference type="Pfam" id="PF00730">
    <property type="entry name" value="HhH-GPD"/>
    <property type="match status" value="1"/>
</dbReference>
<proteinExistence type="inferred from homology"/>
<dbReference type="SUPFAM" id="SSF55811">
    <property type="entry name" value="Nudix"/>
    <property type="match status" value="1"/>
</dbReference>
<dbReference type="InterPro" id="IPR005760">
    <property type="entry name" value="A/G_AdeGlyc_MutY"/>
</dbReference>
<evidence type="ECO:0000256" key="14">
    <source>
        <dbReference type="RuleBase" id="RU365096"/>
    </source>
</evidence>
<comment type="cofactor">
    <cofactor evidence="14">
        <name>[4Fe-4S] cluster</name>
        <dbReference type="ChEBI" id="CHEBI:49883"/>
    </cofactor>
    <text evidence="14">Binds 1 [4Fe-4S] cluster.</text>
</comment>
<keyword evidence="8 14" id="KW-0227">DNA damage</keyword>
<feature type="domain" description="HhH-GPD" evidence="15">
    <location>
        <begin position="39"/>
        <end position="198"/>
    </location>
</feature>
<dbReference type="Pfam" id="PF14815">
    <property type="entry name" value="NUDIX_4"/>
    <property type="match status" value="1"/>
</dbReference>
<dbReference type="EC" id="3.2.2.31" evidence="4 14"/>
<dbReference type="SUPFAM" id="SSF48150">
    <property type="entry name" value="DNA-glycosylase"/>
    <property type="match status" value="1"/>
</dbReference>
<comment type="catalytic activity">
    <reaction evidence="1 14">
        <text>Hydrolyzes free adenine bases from 7,8-dihydro-8-oxoguanine:adenine mismatched double-stranded DNA, leaving an apurinic site.</text>
        <dbReference type="EC" id="3.2.2.31"/>
    </reaction>
</comment>
<dbReference type="InterPro" id="IPR003265">
    <property type="entry name" value="HhH-GPD_domain"/>
</dbReference>
<evidence type="ECO:0000256" key="6">
    <source>
        <dbReference type="ARBA" id="ARBA00022485"/>
    </source>
</evidence>
<dbReference type="SMART" id="SM00525">
    <property type="entry name" value="FES"/>
    <property type="match status" value="1"/>
</dbReference>
<dbReference type="InterPro" id="IPR011257">
    <property type="entry name" value="DNA_glycosylase"/>
</dbReference>
<evidence type="ECO:0000256" key="1">
    <source>
        <dbReference type="ARBA" id="ARBA00000843"/>
    </source>
</evidence>
<dbReference type="CDD" id="cd00056">
    <property type="entry name" value="ENDO3c"/>
    <property type="match status" value="1"/>
</dbReference>
<dbReference type="InterPro" id="IPR015797">
    <property type="entry name" value="NUDIX_hydrolase-like_dom_sf"/>
</dbReference>
<evidence type="ECO:0000256" key="4">
    <source>
        <dbReference type="ARBA" id="ARBA00012045"/>
    </source>
</evidence>
<dbReference type="CDD" id="cd03431">
    <property type="entry name" value="NUDIX_DNA_Glycosylase_C-MutY"/>
    <property type="match status" value="1"/>
</dbReference>
<protein>
    <recommendedName>
        <fullName evidence="5 14">Adenine DNA glycosylase</fullName>
        <ecNumber evidence="4 14">3.2.2.31</ecNumber>
    </recommendedName>
</protein>
<evidence type="ECO:0000256" key="7">
    <source>
        <dbReference type="ARBA" id="ARBA00022723"/>
    </source>
</evidence>
<evidence type="ECO:0000256" key="13">
    <source>
        <dbReference type="ARBA" id="ARBA00023295"/>
    </source>
</evidence>
<organism evidence="16 17">
    <name type="scientific">Orrella daihaiensis</name>
    <dbReference type="NCBI Taxonomy" id="2782176"/>
    <lineage>
        <taxon>Bacteria</taxon>
        <taxon>Pseudomonadati</taxon>
        <taxon>Pseudomonadota</taxon>
        <taxon>Betaproteobacteria</taxon>
        <taxon>Burkholderiales</taxon>
        <taxon>Alcaligenaceae</taxon>
        <taxon>Orrella</taxon>
    </lineage>
</organism>
<dbReference type="Gene3D" id="3.90.79.10">
    <property type="entry name" value="Nucleoside Triphosphate Pyrophosphohydrolase"/>
    <property type="match status" value="1"/>
</dbReference>
<keyword evidence="7" id="KW-0479">Metal-binding</keyword>
<comment type="function">
    <text evidence="2">Adenine glycosylase active on G-A mispairs. MutY also corrects error-prone DNA synthesis past GO lesions which are due to the oxidatively damaged form of guanine: 7,8-dihydro-8-oxoguanine (8-oxo-dGTP).</text>
</comment>
<dbReference type="NCBIfam" id="TIGR01084">
    <property type="entry name" value="mutY"/>
    <property type="match status" value="1"/>
</dbReference>
<dbReference type="InterPro" id="IPR029119">
    <property type="entry name" value="MutY_C"/>
</dbReference>
<accession>A0ABY4AKP4</accession>
<evidence type="ECO:0000313" key="17">
    <source>
        <dbReference type="Proteomes" id="UP000831607"/>
    </source>
</evidence>
<keyword evidence="11" id="KW-0411">Iron-sulfur</keyword>
<dbReference type="PANTHER" id="PTHR42944:SF1">
    <property type="entry name" value="ADENINE DNA GLYCOSYLASE"/>
    <property type="match status" value="1"/>
</dbReference>
<evidence type="ECO:0000259" key="15">
    <source>
        <dbReference type="SMART" id="SM00478"/>
    </source>
</evidence>
<dbReference type="PROSITE" id="PS00764">
    <property type="entry name" value="ENDONUCLEASE_III_1"/>
    <property type="match status" value="1"/>
</dbReference>
<keyword evidence="10 14" id="KW-0408">Iron</keyword>
<dbReference type="SMART" id="SM00478">
    <property type="entry name" value="ENDO3c"/>
    <property type="match status" value="1"/>
</dbReference>
<evidence type="ECO:0000313" key="16">
    <source>
        <dbReference type="EMBL" id="UOD50216.1"/>
    </source>
</evidence>
<evidence type="ECO:0000256" key="2">
    <source>
        <dbReference type="ARBA" id="ARBA00002933"/>
    </source>
</evidence>
<dbReference type="EMBL" id="CP063982">
    <property type="protein sequence ID" value="UOD50216.1"/>
    <property type="molecule type" value="Genomic_DNA"/>
</dbReference>